<dbReference type="Pfam" id="PF08867">
    <property type="entry name" value="FRG"/>
    <property type="match status" value="1"/>
</dbReference>
<feature type="signal peptide" evidence="1">
    <location>
        <begin position="1"/>
        <end position="18"/>
    </location>
</feature>
<proteinExistence type="predicted"/>
<feature type="chain" id="PRO_5031228177" description="FRG domain-containing protein" evidence="1">
    <location>
        <begin position="19"/>
        <end position="473"/>
    </location>
</feature>
<gene>
    <name evidence="3" type="ORF">HPHI1048_LOCUS18243</name>
</gene>
<dbReference type="EMBL" id="HBEO01027061">
    <property type="protein sequence ID" value="CAD8498449.1"/>
    <property type="molecule type" value="Transcribed_RNA"/>
</dbReference>
<keyword evidence="1" id="KW-0732">Signal</keyword>
<dbReference type="SMART" id="SM00901">
    <property type="entry name" value="FRG"/>
    <property type="match status" value="1"/>
</dbReference>
<reference evidence="3" key="1">
    <citation type="submission" date="2021-01" db="EMBL/GenBank/DDBJ databases">
        <authorList>
            <person name="Corre E."/>
            <person name="Pelletier E."/>
            <person name="Niang G."/>
            <person name="Scheremetjew M."/>
            <person name="Finn R."/>
            <person name="Kale V."/>
            <person name="Holt S."/>
            <person name="Cochrane G."/>
            <person name="Meng A."/>
            <person name="Brown T."/>
            <person name="Cohen L."/>
        </authorList>
    </citation>
    <scope>NUCLEOTIDE SEQUENCE</scope>
    <source>
        <strain evidence="3">CCMP325</strain>
    </source>
</reference>
<dbReference type="InterPro" id="IPR014966">
    <property type="entry name" value="FRG-dom"/>
</dbReference>
<protein>
    <recommendedName>
        <fullName evidence="2">FRG domain-containing protein</fullName>
    </recommendedName>
</protein>
<name>A0A7S0HRZ0_9CRYP</name>
<feature type="domain" description="FRG" evidence="2">
    <location>
        <begin position="161"/>
        <end position="270"/>
    </location>
</feature>
<organism evidence="3">
    <name type="scientific">Hanusia phi</name>
    <dbReference type="NCBI Taxonomy" id="3032"/>
    <lineage>
        <taxon>Eukaryota</taxon>
        <taxon>Cryptophyceae</taxon>
        <taxon>Pyrenomonadales</taxon>
        <taxon>Geminigeraceae</taxon>
        <taxon>Hanusia</taxon>
    </lineage>
</organism>
<accession>A0A7S0HRZ0</accession>
<sequence>MLRLWLLFFVSLSIGAEQSCIGQVPWGSPTAGEASPPSNVLFIRSRSHLNSKRFSSRATCPVRCDRKLSVVMKKKRNTSGPSFDDRENENLDDVLQEIQKLTSDSSLSQVDKIMRIRELMPPPLSPEETEPGMRGETLVAKSFGHLNDLLFLDSWDETNGHRPLKLFRGVPDVNMKLLTSLQRLVTDGDGRRVVSLEAARRLEEGMVESFKKYAYGMANLGPSPTLWEWLALAQHHGLPTRLLDWTKSPYVALHFATCKAALMDRDAVVWVIDPFRFSMEFDVFRDFNNWRKDTGRRRSGGVFSTGELEALYRWRTAKDKFQTPSDFDQLGLPFIFIEPPSLSTRVVNQWGCFQLLRSGECAENVLSSMKPRFQQGINEVFVGSEAYHSHVYRKIVIPAHLKREVRDKLDAIGFTERTLFPGLDGLCDFLRRYYTPDKTMAVPPVQEIPAPCVDFTNTTSVDMPQPEEVFGFQ</sequence>
<evidence type="ECO:0000259" key="2">
    <source>
        <dbReference type="SMART" id="SM00901"/>
    </source>
</evidence>
<evidence type="ECO:0000313" key="3">
    <source>
        <dbReference type="EMBL" id="CAD8498449.1"/>
    </source>
</evidence>
<evidence type="ECO:0000256" key="1">
    <source>
        <dbReference type="SAM" id="SignalP"/>
    </source>
</evidence>
<dbReference type="AlphaFoldDB" id="A0A7S0HRZ0"/>